<evidence type="ECO:0000313" key="2">
    <source>
        <dbReference type="EMBL" id="ONH33121.1"/>
    </source>
</evidence>
<reference evidence="3" key="1">
    <citation type="submission" date="2016-10" db="EMBL/GenBank/DDBJ databases">
        <title>Frankia sp. NRRL B-16386 Genome sequencing.</title>
        <authorList>
            <person name="Ghodhbane-Gtari F."/>
            <person name="Swanson E."/>
            <person name="Gueddou A."/>
            <person name="Hezbri K."/>
            <person name="Ktari K."/>
            <person name="Nouioui I."/>
            <person name="Morris K."/>
            <person name="Simpson S."/>
            <person name="Abebe-Akele F."/>
            <person name="Thomas K."/>
            <person name="Gtari M."/>
            <person name="Tisa L.S."/>
        </authorList>
    </citation>
    <scope>NUCLEOTIDE SEQUENCE [LARGE SCALE GENOMIC DNA]</scope>
    <source>
        <strain evidence="3">NRRL B-16386</strain>
    </source>
</reference>
<keyword evidence="1" id="KW-0732">Signal</keyword>
<dbReference type="OrthoDB" id="3209720at2"/>
<accession>A0A1V2IL39</accession>
<dbReference type="Proteomes" id="UP000188929">
    <property type="component" value="Unassembled WGS sequence"/>
</dbReference>
<dbReference type="STRING" id="1834516.BL253_02890"/>
<protein>
    <recommendedName>
        <fullName evidence="4">PE-PPE domain-containing protein</fullName>
    </recommendedName>
</protein>
<evidence type="ECO:0000256" key="1">
    <source>
        <dbReference type="SAM" id="SignalP"/>
    </source>
</evidence>
<dbReference type="EMBL" id="MOMC01000007">
    <property type="protein sequence ID" value="ONH33121.1"/>
    <property type="molecule type" value="Genomic_DNA"/>
</dbReference>
<organism evidence="2 3">
    <name type="scientific">Pseudofrankia asymbiotica</name>
    <dbReference type="NCBI Taxonomy" id="1834516"/>
    <lineage>
        <taxon>Bacteria</taxon>
        <taxon>Bacillati</taxon>
        <taxon>Actinomycetota</taxon>
        <taxon>Actinomycetes</taxon>
        <taxon>Frankiales</taxon>
        <taxon>Frankiaceae</taxon>
        <taxon>Pseudofrankia</taxon>
    </lineage>
</organism>
<evidence type="ECO:0008006" key="4">
    <source>
        <dbReference type="Google" id="ProtNLM"/>
    </source>
</evidence>
<gene>
    <name evidence="2" type="ORF">BL253_02890</name>
</gene>
<comment type="caution">
    <text evidence="2">The sequence shown here is derived from an EMBL/GenBank/DDBJ whole genome shotgun (WGS) entry which is preliminary data.</text>
</comment>
<dbReference type="AlphaFoldDB" id="A0A1V2IL39"/>
<feature type="chain" id="PRO_5038346586" description="PE-PPE domain-containing protein" evidence="1">
    <location>
        <begin position="31"/>
        <end position="323"/>
    </location>
</feature>
<name>A0A1V2IL39_9ACTN</name>
<evidence type="ECO:0000313" key="3">
    <source>
        <dbReference type="Proteomes" id="UP000188929"/>
    </source>
</evidence>
<sequence>MVTPRSRGGRPGGAVRAVAVTLVAAGCVGAAGVAGAPGASAVTGVPVPAASDAGRLPPFGPIGLERATIPLGTLDVPGFLATGPLVAALDQVPTGRGDLYTVGRLQAYGIRTLDGRVSIRTAIAEIAHIGPIDELAPYLPGPGHLVFGDGSWEAVPPGTPGYLFSRPQYRVAVFPLLGAVEVAAHVPGAMAPRTAVRGLFTGLDPAYLALILGAMWPAGPPRPVTYAANDPWLGLLDVGAAEWPGADVGISMMDVVGPALGPIFTPMLASLTGGEDAPALGPELLSKLAPLSDQLGPLLAKVGPLLTGQAAPPPSPAPASPQP</sequence>
<keyword evidence="3" id="KW-1185">Reference proteome</keyword>
<dbReference type="PROSITE" id="PS51257">
    <property type="entry name" value="PROKAR_LIPOPROTEIN"/>
    <property type="match status" value="1"/>
</dbReference>
<feature type="signal peptide" evidence="1">
    <location>
        <begin position="1"/>
        <end position="30"/>
    </location>
</feature>
<proteinExistence type="predicted"/>